<dbReference type="Proteomes" id="UP000322981">
    <property type="component" value="Unassembled WGS sequence"/>
</dbReference>
<organism evidence="1 2">
    <name type="scientific">Thiohalocapsa marina</name>
    <dbReference type="NCBI Taxonomy" id="424902"/>
    <lineage>
        <taxon>Bacteria</taxon>
        <taxon>Pseudomonadati</taxon>
        <taxon>Pseudomonadota</taxon>
        <taxon>Gammaproteobacteria</taxon>
        <taxon>Chromatiales</taxon>
        <taxon>Chromatiaceae</taxon>
        <taxon>Thiohalocapsa</taxon>
    </lineage>
</organism>
<evidence type="ECO:0000313" key="2">
    <source>
        <dbReference type="Proteomes" id="UP000322981"/>
    </source>
</evidence>
<gene>
    <name evidence="1" type="ORF">F2Q65_12115</name>
</gene>
<reference evidence="1 2" key="1">
    <citation type="submission" date="2019-09" db="EMBL/GenBank/DDBJ databases">
        <title>Whole-genome sequence of the purple sulfur bacterium Thiohalocapsa marina DSM 19078.</title>
        <authorList>
            <person name="Kyndt J.A."/>
            <person name="Meyer T.E."/>
        </authorList>
    </citation>
    <scope>NUCLEOTIDE SEQUENCE [LARGE SCALE GENOMIC DNA]</scope>
    <source>
        <strain evidence="1 2">DSM 19078</strain>
    </source>
</reference>
<dbReference type="RefSeq" id="WP_150093681.1">
    <property type="nucleotide sequence ID" value="NZ_JBFUOH010000075.1"/>
</dbReference>
<evidence type="ECO:0000313" key="1">
    <source>
        <dbReference type="EMBL" id="KAA6184456.1"/>
    </source>
</evidence>
<keyword evidence="2" id="KW-1185">Reference proteome</keyword>
<dbReference type="OrthoDB" id="9935978at2"/>
<protein>
    <submittedName>
        <fullName evidence="1">Uncharacterized protein</fullName>
    </submittedName>
</protein>
<accession>A0A5M8FL26</accession>
<proteinExistence type="predicted"/>
<comment type="caution">
    <text evidence="1">The sequence shown here is derived from an EMBL/GenBank/DDBJ whole genome shotgun (WGS) entry which is preliminary data.</text>
</comment>
<sequence>MFHLPTPRLAATTGLVCGLLLIGGCASDGTAGNPLMGLSTALKSPTEAGFFALVRQNCADHSIGGTPLDTLLDTDTQVRDLTAQLYRGDLSNDEYVNQLSQAFPSDDANIPAAGCVMNQLDVCLSSHCRPILDQAKAAVAETQAEAVARVPETDRAAVEAMTQKADTASPKGTIQK</sequence>
<dbReference type="AlphaFoldDB" id="A0A5M8FL26"/>
<dbReference type="EMBL" id="VWXX01000019">
    <property type="protein sequence ID" value="KAA6184456.1"/>
    <property type="molecule type" value="Genomic_DNA"/>
</dbReference>
<name>A0A5M8FL26_9GAMM</name>